<keyword evidence="8" id="KW-1185">Reference proteome</keyword>
<evidence type="ECO:0000313" key="8">
    <source>
        <dbReference type="Proteomes" id="UP000806285"/>
    </source>
</evidence>
<evidence type="ECO:0000256" key="1">
    <source>
        <dbReference type="ARBA" id="ARBA00004141"/>
    </source>
</evidence>
<name>A0ABR9RY69_9BURK</name>
<organism evidence="7 8">
    <name type="scientific">Ramlibacter pallidus</name>
    <dbReference type="NCBI Taxonomy" id="2780087"/>
    <lineage>
        <taxon>Bacteria</taxon>
        <taxon>Pseudomonadati</taxon>
        <taxon>Pseudomonadota</taxon>
        <taxon>Betaproteobacteria</taxon>
        <taxon>Burkholderiales</taxon>
        <taxon>Comamonadaceae</taxon>
        <taxon>Ramlibacter</taxon>
    </lineage>
</organism>
<dbReference type="Pfam" id="PF03741">
    <property type="entry name" value="TerC"/>
    <property type="match status" value="1"/>
</dbReference>
<feature type="transmembrane region" description="Helical" evidence="6">
    <location>
        <begin position="293"/>
        <end position="314"/>
    </location>
</feature>
<reference evidence="7 8" key="1">
    <citation type="submission" date="2020-10" db="EMBL/GenBank/DDBJ databases">
        <title>Ramlibacter sp. HM2 16S ribosomal RNA gene Genome sequencing and assembly.</title>
        <authorList>
            <person name="Kang M."/>
        </authorList>
    </citation>
    <scope>NUCLEOTIDE SEQUENCE [LARGE SCALE GENOMIC DNA]</scope>
    <source>
        <strain evidence="7 8">HM2</strain>
    </source>
</reference>
<keyword evidence="3 6" id="KW-0812">Transmembrane</keyword>
<accession>A0ABR9RY69</accession>
<dbReference type="InterPro" id="IPR005496">
    <property type="entry name" value="Integral_membrane_TerC"/>
</dbReference>
<keyword evidence="4 6" id="KW-1133">Transmembrane helix</keyword>
<evidence type="ECO:0000256" key="4">
    <source>
        <dbReference type="ARBA" id="ARBA00022989"/>
    </source>
</evidence>
<evidence type="ECO:0000256" key="3">
    <source>
        <dbReference type="ARBA" id="ARBA00022692"/>
    </source>
</evidence>
<evidence type="ECO:0000256" key="6">
    <source>
        <dbReference type="SAM" id="Phobius"/>
    </source>
</evidence>
<feature type="transmembrane region" description="Helical" evidence="6">
    <location>
        <begin position="38"/>
        <end position="59"/>
    </location>
</feature>
<dbReference type="PANTHER" id="PTHR30238">
    <property type="entry name" value="MEMBRANE BOUND PREDICTED REDOX MODULATOR"/>
    <property type="match status" value="1"/>
</dbReference>
<proteinExistence type="inferred from homology"/>
<evidence type="ECO:0000256" key="5">
    <source>
        <dbReference type="ARBA" id="ARBA00023136"/>
    </source>
</evidence>
<dbReference type="PANTHER" id="PTHR30238:SF0">
    <property type="entry name" value="THYLAKOID MEMBRANE PROTEIN TERC, CHLOROPLASTIC"/>
    <property type="match status" value="1"/>
</dbReference>
<comment type="subcellular location">
    <subcellularLocation>
        <location evidence="1">Membrane</location>
        <topology evidence="1">Multi-pass membrane protein</topology>
    </subcellularLocation>
</comment>
<feature type="transmembrane region" description="Helical" evidence="6">
    <location>
        <begin position="195"/>
        <end position="217"/>
    </location>
</feature>
<comment type="similarity">
    <text evidence="2">Belongs to the TerC family.</text>
</comment>
<feature type="transmembrane region" description="Helical" evidence="6">
    <location>
        <begin position="223"/>
        <end position="244"/>
    </location>
</feature>
<feature type="transmembrane region" description="Helical" evidence="6">
    <location>
        <begin position="129"/>
        <end position="149"/>
    </location>
</feature>
<sequence>MPHGALVWELTIALIVGLLLFDYFFHIRVAHVPTLREAAKWSALYVGIALLFGGAVWYLGGTEMGVQYYAGYLTEKALSVDNVFVFLVIMSAFRVPPEDQQKALLIGIVIALLARSLFIWIGAALIERFAWVFYIFGLILLVTAGHMLVPEDERHQEGESFILRLTRKLIRTTPHYDGDKLFTVHEGRRRMTPMVLVIVALGLTDILFALDSIPAIFGITTDTFIVFTATAFSLLGLRQLFFLVEGLLERLLYLSYGLAAILGFIGIKLVLHALHENNVPFINDGAPVKVVEISTLVSLAVIIAILVVTVTLSLHSPKGRAKLAVGRLRRRLAAYMSLEPSASPEERQASFARLLEAEVAVRALPEQWRARIEERQTLREMLADAHERQIAAERPEL</sequence>
<feature type="transmembrane region" description="Helical" evidence="6">
    <location>
        <begin position="103"/>
        <end position="123"/>
    </location>
</feature>
<protein>
    <submittedName>
        <fullName evidence="7">TerC family protein</fullName>
    </submittedName>
</protein>
<feature type="transmembrane region" description="Helical" evidence="6">
    <location>
        <begin position="6"/>
        <end position="26"/>
    </location>
</feature>
<dbReference type="EMBL" id="JADDIV010000001">
    <property type="protein sequence ID" value="MBE7366189.1"/>
    <property type="molecule type" value="Genomic_DNA"/>
</dbReference>
<feature type="transmembrane region" description="Helical" evidence="6">
    <location>
        <begin position="251"/>
        <end position="273"/>
    </location>
</feature>
<dbReference type="RefSeq" id="WP_193674820.1">
    <property type="nucleotide sequence ID" value="NZ_JADDIV010000001.1"/>
</dbReference>
<dbReference type="InterPro" id="IPR022369">
    <property type="entry name" value="Integral_membrane_TerC_rswitch"/>
</dbReference>
<keyword evidence="5 6" id="KW-0472">Membrane</keyword>
<feature type="transmembrane region" description="Helical" evidence="6">
    <location>
        <begin position="79"/>
        <end position="96"/>
    </location>
</feature>
<gene>
    <name evidence="7" type="ORF">IM787_01290</name>
</gene>
<dbReference type="NCBIfam" id="TIGR03718">
    <property type="entry name" value="R_switched_Alx"/>
    <property type="match status" value="1"/>
</dbReference>
<evidence type="ECO:0000256" key="2">
    <source>
        <dbReference type="ARBA" id="ARBA00007511"/>
    </source>
</evidence>
<comment type="caution">
    <text evidence="7">The sequence shown here is derived from an EMBL/GenBank/DDBJ whole genome shotgun (WGS) entry which is preliminary data.</text>
</comment>
<dbReference type="Proteomes" id="UP000806285">
    <property type="component" value="Unassembled WGS sequence"/>
</dbReference>
<evidence type="ECO:0000313" key="7">
    <source>
        <dbReference type="EMBL" id="MBE7366189.1"/>
    </source>
</evidence>